<comment type="caution">
    <text evidence="2">The sequence shown here is derived from an EMBL/GenBank/DDBJ whole genome shotgun (WGS) entry which is preliminary data.</text>
</comment>
<evidence type="ECO:0000313" key="2">
    <source>
        <dbReference type="EMBL" id="CAL4205924.1"/>
    </source>
</evidence>
<protein>
    <recommendedName>
        <fullName evidence="4">XK-related protein</fullName>
    </recommendedName>
</protein>
<evidence type="ECO:0000313" key="3">
    <source>
        <dbReference type="Proteomes" id="UP001497623"/>
    </source>
</evidence>
<keyword evidence="1" id="KW-0472">Membrane</keyword>
<keyword evidence="3" id="KW-1185">Reference proteome</keyword>
<feature type="transmembrane region" description="Helical" evidence="1">
    <location>
        <begin position="137"/>
        <end position="163"/>
    </location>
</feature>
<feature type="transmembrane region" description="Helical" evidence="1">
    <location>
        <begin position="365"/>
        <end position="389"/>
    </location>
</feature>
<evidence type="ECO:0008006" key="4">
    <source>
        <dbReference type="Google" id="ProtNLM"/>
    </source>
</evidence>
<feature type="transmembrane region" description="Helical" evidence="1">
    <location>
        <begin position="96"/>
        <end position="125"/>
    </location>
</feature>
<organism evidence="2 3">
    <name type="scientific">Meganyctiphanes norvegica</name>
    <name type="common">Northern krill</name>
    <name type="synonym">Thysanopoda norvegica</name>
    <dbReference type="NCBI Taxonomy" id="48144"/>
    <lineage>
        <taxon>Eukaryota</taxon>
        <taxon>Metazoa</taxon>
        <taxon>Ecdysozoa</taxon>
        <taxon>Arthropoda</taxon>
        <taxon>Crustacea</taxon>
        <taxon>Multicrustacea</taxon>
        <taxon>Malacostraca</taxon>
        <taxon>Eumalacostraca</taxon>
        <taxon>Eucarida</taxon>
        <taxon>Euphausiacea</taxon>
        <taxon>Euphausiidae</taxon>
        <taxon>Meganyctiphanes</taxon>
    </lineage>
</organism>
<feature type="transmembrane region" description="Helical" evidence="1">
    <location>
        <begin position="275"/>
        <end position="294"/>
    </location>
</feature>
<keyword evidence="1" id="KW-0812">Transmembrane</keyword>
<gene>
    <name evidence="2" type="ORF">MNOR_LOCUS37973</name>
</gene>
<keyword evidence="1" id="KW-1133">Transmembrane helix</keyword>
<sequence length="425" mass="47948">KIMTMWRMFKKIIDEGEASNELKSIMTIMNLIFSFCEDLPQFTIQLMFILQAVYGNDGEGVLDEISWFSVLTIVTSCLSLSKNYTEFSRIQSGYSAAPLLTFTTTLIAAGGRILVCCLLAIPTAFIRVLNDRHMESWWIVLPVASAIGVQIIVASSQFCLIILGKFIAHNCLLTKKNGDSFEFKEVYVHNESTSYSFDFISDVIKIRSNHEQSICQKLVNVIYVLGAGLRSLLFSVTTGAHSHLGLWSSAVYAMWSLLYKLTSLRIHVYRNLGGLHSQLSTTALTLTMLSYIINSMGVLINGKHRGTCIVVSLMFMIIPAYLYNSNALEYQYELRPKRGYGFRHGPGPRFDDTEIYLSLDEAFAIVYPIVTLAGLIICVNIIAVMIGIVRDRKADTEKKKMEEYFVQQMKNYNVNNETLNKSHTI</sequence>
<proteinExistence type="predicted"/>
<name>A0AAV2SL08_MEGNR</name>
<dbReference type="EMBL" id="CAXKWB010081529">
    <property type="protein sequence ID" value="CAL4205924.1"/>
    <property type="molecule type" value="Genomic_DNA"/>
</dbReference>
<feature type="non-terminal residue" evidence="2">
    <location>
        <position position="1"/>
    </location>
</feature>
<dbReference type="Proteomes" id="UP001497623">
    <property type="component" value="Unassembled WGS sequence"/>
</dbReference>
<dbReference type="AlphaFoldDB" id="A0AAV2SL08"/>
<accession>A0AAV2SL08</accession>
<evidence type="ECO:0000256" key="1">
    <source>
        <dbReference type="SAM" id="Phobius"/>
    </source>
</evidence>
<reference evidence="2 3" key="1">
    <citation type="submission" date="2024-05" db="EMBL/GenBank/DDBJ databases">
        <authorList>
            <person name="Wallberg A."/>
        </authorList>
    </citation>
    <scope>NUCLEOTIDE SEQUENCE [LARGE SCALE GENOMIC DNA]</scope>
</reference>
<feature type="transmembrane region" description="Helical" evidence="1">
    <location>
        <begin position="306"/>
        <end position="323"/>
    </location>
</feature>